<dbReference type="eggNOG" id="COG5002">
    <property type="taxonomic scope" value="Bacteria"/>
</dbReference>
<dbReference type="Gene3D" id="3.30.565.10">
    <property type="entry name" value="Histidine kinase-like ATPase, C-terminal domain"/>
    <property type="match status" value="1"/>
</dbReference>
<dbReference type="Proteomes" id="UP000182126">
    <property type="component" value="Chromosome I"/>
</dbReference>
<evidence type="ECO:0000256" key="2">
    <source>
        <dbReference type="ARBA" id="ARBA00004236"/>
    </source>
</evidence>
<keyword evidence="10" id="KW-1133">Transmembrane helix</keyword>
<keyword evidence="6 12" id="KW-0418">Kinase</keyword>
<dbReference type="SUPFAM" id="SSF55874">
    <property type="entry name" value="ATPase domain of HSP90 chaperone/DNA topoisomerase II/histidine kinase"/>
    <property type="match status" value="1"/>
</dbReference>
<keyword evidence="10" id="KW-0472">Membrane</keyword>
<dbReference type="GO" id="GO:0004721">
    <property type="term" value="F:phosphoprotein phosphatase activity"/>
    <property type="evidence" value="ECO:0007669"/>
    <property type="project" value="TreeGrafter"/>
</dbReference>
<dbReference type="InterPro" id="IPR036097">
    <property type="entry name" value="HisK_dim/P_sf"/>
</dbReference>
<keyword evidence="10" id="KW-0812">Transmembrane</keyword>
<organism evidence="12 13">
    <name type="scientific">Microbacterium paraoxydans</name>
    <dbReference type="NCBI Taxonomy" id="199592"/>
    <lineage>
        <taxon>Bacteria</taxon>
        <taxon>Bacillati</taxon>
        <taxon>Actinomycetota</taxon>
        <taxon>Actinomycetes</taxon>
        <taxon>Micrococcales</taxon>
        <taxon>Microbacteriaceae</taxon>
        <taxon>Microbacterium</taxon>
    </lineage>
</organism>
<dbReference type="PANTHER" id="PTHR45453">
    <property type="entry name" value="PHOSPHATE REGULON SENSOR PROTEIN PHOR"/>
    <property type="match status" value="1"/>
</dbReference>
<evidence type="ECO:0000256" key="4">
    <source>
        <dbReference type="ARBA" id="ARBA00022553"/>
    </source>
</evidence>
<dbReference type="PROSITE" id="PS50109">
    <property type="entry name" value="HIS_KIN"/>
    <property type="match status" value="1"/>
</dbReference>
<sequence length="424" mass="44805">MARKPAGSTVNALYAGVMTLPQLALSSLAIGLAIGVGLSLLVVWAYRARARAEEETSMTIPPGITDVLRSMDDAACVVDVSGLVLATSKAAARFGIEVGSTLENPELRQLVRGVRSTGETATESLRITRGGLSLDPRLVSARASAIGTRLVLLIIRDVTEQERLDQMRRDFVANTSHELKTPVGAVSLLAEAIESAADDPAQVRAFASRISAEAGRLGQLTGRIMSLSRLQAEDGLTEVAPVSIDEVIASSIEAHVVQADSAGVELARGGDRGVWVRGDAQILIEAVGNLIANAIVYSPRGSRVGVGVKADDDVVEIAVSDQGIGIAEADRERIFERFYRADEARSRRTGGTGLGLSIVKHATQRHGGEVRLWSRPGRGSTFTIRLPRIDAPANSGQGKKSKKKRARKGAPATGATRVRNGETA</sequence>
<dbReference type="CDD" id="cd00075">
    <property type="entry name" value="HATPase"/>
    <property type="match status" value="1"/>
</dbReference>
<keyword evidence="7" id="KW-0902">Two-component regulatory system</keyword>
<evidence type="ECO:0000256" key="3">
    <source>
        <dbReference type="ARBA" id="ARBA00012438"/>
    </source>
</evidence>
<keyword evidence="4" id="KW-0597">Phosphoprotein</keyword>
<dbReference type="InterPro" id="IPR003594">
    <property type="entry name" value="HATPase_dom"/>
</dbReference>
<dbReference type="SMART" id="SM00388">
    <property type="entry name" value="HisKA"/>
    <property type="match status" value="1"/>
</dbReference>
<proteinExistence type="predicted"/>
<dbReference type="PANTHER" id="PTHR45453:SF1">
    <property type="entry name" value="PHOSPHATE REGULON SENSOR PROTEIN PHOR"/>
    <property type="match status" value="1"/>
</dbReference>
<dbReference type="EC" id="2.7.13.3" evidence="3"/>
<dbReference type="InterPro" id="IPR004358">
    <property type="entry name" value="Sig_transdc_His_kin-like_C"/>
</dbReference>
<feature type="region of interest" description="Disordered" evidence="9">
    <location>
        <begin position="387"/>
        <end position="424"/>
    </location>
</feature>
<evidence type="ECO:0000256" key="5">
    <source>
        <dbReference type="ARBA" id="ARBA00022679"/>
    </source>
</evidence>
<dbReference type="SMART" id="SM00387">
    <property type="entry name" value="HATPase_c"/>
    <property type="match status" value="1"/>
</dbReference>
<dbReference type="InterPro" id="IPR036890">
    <property type="entry name" value="HATPase_C_sf"/>
</dbReference>
<evidence type="ECO:0000313" key="13">
    <source>
        <dbReference type="Proteomes" id="UP000182126"/>
    </source>
</evidence>
<comment type="subcellular location">
    <subcellularLocation>
        <location evidence="2">Cell membrane</location>
    </subcellularLocation>
</comment>
<dbReference type="GO" id="GO:0000155">
    <property type="term" value="F:phosphorelay sensor kinase activity"/>
    <property type="evidence" value="ECO:0007669"/>
    <property type="project" value="InterPro"/>
</dbReference>
<dbReference type="Gene3D" id="1.10.287.130">
    <property type="match status" value="1"/>
</dbReference>
<dbReference type="Pfam" id="PF02518">
    <property type="entry name" value="HATPase_c"/>
    <property type="match status" value="1"/>
</dbReference>
<dbReference type="GO" id="GO:0016036">
    <property type="term" value="P:cellular response to phosphate starvation"/>
    <property type="evidence" value="ECO:0007669"/>
    <property type="project" value="TreeGrafter"/>
</dbReference>
<dbReference type="PRINTS" id="PR00344">
    <property type="entry name" value="BCTRLSENSOR"/>
</dbReference>
<dbReference type="InterPro" id="IPR005467">
    <property type="entry name" value="His_kinase_dom"/>
</dbReference>
<feature type="transmembrane region" description="Helical" evidence="10">
    <location>
        <begin position="23"/>
        <end position="46"/>
    </location>
</feature>
<name>A0A1H1PRU9_9MICO</name>
<accession>A0A1H1PRU9</accession>
<evidence type="ECO:0000256" key="9">
    <source>
        <dbReference type="SAM" id="MobiDB-lite"/>
    </source>
</evidence>
<reference evidence="12 13" key="1">
    <citation type="submission" date="2016-10" db="EMBL/GenBank/DDBJ databases">
        <authorList>
            <person name="de Groot N.N."/>
        </authorList>
    </citation>
    <scope>NUCLEOTIDE SEQUENCE [LARGE SCALE GENOMIC DNA]</scope>
    <source>
        <strain evidence="12 13">DSM 15019</strain>
    </source>
</reference>
<dbReference type="AlphaFoldDB" id="A0A1H1PRU9"/>
<gene>
    <name evidence="12" type="ORF">SAMN04489809_1168</name>
</gene>
<evidence type="ECO:0000256" key="7">
    <source>
        <dbReference type="ARBA" id="ARBA00023012"/>
    </source>
</evidence>
<feature type="compositionally biased region" description="Basic residues" evidence="9">
    <location>
        <begin position="399"/>
        <end position="408"/>
    </location>
</feature>
<evidence type="ECO:0000256" key="6">
    <source>
        <dbReference type="ARBA" id="ARBA00022777"/>
    </source>
</evidence>
<evidence type="ECO:0000313" key="12">
    <source>
        <dbReference type="EMBL" id="SDS13737.1"/>
    </source>
</evidence>
<dbReference type="InterPro" id="IPR050351">
    <property type="entry name" value="BphY/WalK/GraS-like"/>
</dbReference>
<dbReference type="FunFam" id="3.30.565.10:FF:000006">
    <property type="entry name" value="Sensor histidine kinase WalK"/>
    <property type="match status" value="1"/>
</dbReference>
<evidence type="ECO:0000256" key="10">
    <source>
        <dbReference type="SAM" id="Phobius"/>
    </source>
</evidence>
<evidence type="ECO:0000256" key="8">
    <source>
        <dbReference type="ARBA" id="ARBA00039401"/>
    </source>
</evidence>
<dbReference type="Pfam" id="PF00512">
    <property type="entry name" value="HisKA"/>
    <property type="match status" value="1"/>
</dbReference>
<evidence type="ECO:0000259" key="11">
    <source>
        <dbReference type="PROSITE" id="PS50109"/>
    </source>
</evidence>
<feature type="domain" description="Histidine kinase" evidence="11">
    <location>
        <begin position="174"/>
        <end position="390"/>
    </location>
</feature>
<dbReference type="GO" id="GO:0005886">
    <property type="term" value="C:plasma membrane"/>
    <property type="evidence" value="ECO:0007669"/>
    <property type="project" value="UniProtKB-SubCell"/>
</dbReference>
<keyword evidence="5" id="KW-0808">Transferase</keyword>
<protein>
    <recommendedName>
        <fullName evidence="8">Sensor-like histidine kinase SenX3</fullName>
        <ecNumber evidence="3">2.7.13.3</ecNumber>
    </recommendedName>
</protein>
<comment type="catalytic activity">
    <reaction evidence="1">
        <text>ATP + protein L-histidine = ADP + protein N-phospho-L-histidine.</text>
        <dbReference type="EC" id="2.7.13.3"/>
    </reaction>
</comment>
<dbReference type="EMBL" id="LT629770">
    <property type="protein sequence ID" value="SDS13737.1"/>
    <property type="molecule type" value="Genomic_DNA"/>
</dbReference>
<dbReference type="SUPFAM" id="SSF47384">
    <property type="entry name" value="Homodimeric domain of signal transducing histidine kinase"/>
    <property type="match status" value="1"/>
</dbReference>
<dbReference type="InterPro" id="IPR003661">
    <property type="entry name" value="HisK_dim/P_dom"/>
</dbReference>
<evidence type="ECO:0000256" key="1">
    <source>
        <dbReference type="ARBA" id="ARBA00000085"/>
    </source>
</evidence>
<dbReference type="CDD" id="cd00082">
    <property type="entry name" value="HisKA"/>
    <property type="match status" value="1"/>
</dbReference>